<name>A0A0M9FTD0_LEPPY</name>
<feature type="compositionally biased region" description="Basic and acidic residues" evidence="1">
    <location>
        <begin position="54"/>
        <end position="70"/>
    </location>
</feature>
<feature type="region of interest" description="Disordered" evidence="1">
    <location>
        <begin position="1"/>
        <end position="141"/>
    </location>
</feature>
<evidence type="ECO:0000313" key="2">
    <source>
        <dbReference type="EMBL" id="KPA75680.1"/>
    </source>
</evidence>
<dbReference type="EMBL" id="LGTL01000023">
    <property type="protein sequence ID" value="KPA75680.1"/>
    <property type="molecule type" value="Genomic_DNA"/>
</dbReference>
<dbReference type="VEuPathDB" id="TriTrypDB:LpyrH10_23_0260"/>
<feature type="compositionally biased region" description="Low complexity" evidence="1">
    <location>
        <begin position="81"/>
        <end position="95"/>
    </location>
</feature>
<comment type="caution">
    <text evidence="2">The sequence shown here is derived from an EMBL/GenBank/DDBJ whole genome shotgun (WGS) entry which is preliminary data.</text>
</comment>
<proteinExistence type="predicted"/>
<accession>A0A0M9FTD0</accession>
<evidence type="ECO:0000256" key="1">
    <source>
        <dbReference type="SAM" id="MobiDB-lite"/>
    </source>
</evidence>
<dbReference type="OMA" id="VEDWQFT"/>
<organism evidence="2 3">
    <name type="scientific">Leptomonas pyrrhocoris</name>
    <name type="common">Firebug parasite</name>
    <dbReference type="NCBI Taxonomy" id="157538"/>
    <lineage>
        <taxon>Eukaryota</taxon>
        <taxon>Discoba</taxon>
        <taxon>Euglenozoa</taxon>
        <taxon>Kinetoplastea</taxon>
        <taxon>Metakinetoplastina</taxon>
        <taxon>Trypanosomatida</taxon>
        <taxon>Trypanosomatidae</taxon>
        <taxon>Leishmaniinae</taxon>
        <taxon>Leptomonas</taxon>
    </lineage>
</organism>
<dbReference type="OrthoDB" id="10633271at2759"/>
<gene>
    <name evidence="2" type="ORF">ABB37_08241</name>
</gene>
<dbReference type="Proteomes" id="UP000037923">
    <property type="component" value="Unassembled WGS sequence"/>
</dbReference>
<protein>
    <submittedName>
        <fullName evidence="2">Uncharacterized protein</fullName>
    </submittedName>
</protein>
<sequence>MSAPALTAPQRYVSHRRLTSPLASTTNGNAPVGPTQLGEAAMMRYAHALANSDGHSDQASRDENKTRGEGRPGSGEGQRRASTSGTSYAAYSSSSNPPPPPPTNRHVGAGDSNSNNAGNSPKHSSAAHAPATPSSSPPSSAEDWQFVLHALRHENRILRQRIEVLISSDVVADDNPVAAGGADMPPTPEVPREVLLRRIARLEAALRLEALERDVVEQRLLAQERVLRAVCTPAPPPPASIPSNGALGET</sequence>
<keyword evidence="3" id="KW-1185">Reference proteome</keyword>
<dbReference type="RefSeq" id="XP_015654119.1">
    <property type="nucleotide sequence ID" value="XM_015807170.1"/>
</dbReference>
<dbReference type="GeneID" id="26908526"/>
<dbReference type="AlphaFoldDB" id="A0A0M9FTD0"/>
<feature type="compositionally biased region" description="Low complexity" evidence="1">
    <location>
        <begin position="109"/>
        <end position="141"/>
    </location>
</feature>
<evidence type="ECO:0000313" key="3">
    <source>
        <dbReference type="Proteomes" id="UP000037923"/>
    </source>
</evidence>
<reference evidence="2 3" key="1">
    <citation type="submission" date="2015-07" db="EMBL/GenBank/DDBJ databases">
        <title>High-quality genome of monoxenous trypanosomatid Leptomonas pyrrhocoris.</title>
        <authorList>
            <person name="Flegontov P."/>
            <person name="Butenko A."/>
            <person name="Firsov S."/>
            <person name="Vlcek C."/>
            <person name="Logacheva M.D."/>
            <person name="Field M."/>
            <person name="Filatov D."/>
            <person name="Flegontova O."/>
            <person name="Gerasimov E."/>
            <person name="Jackson A.P."/>
            <person name="Kelly S."/>
            <person name="Opperdoes F."/>
            <person name="O'Reilly A."/>
            <person name="Votypka J."/>
            <person name="Yurchenko V."/>
            <person name="Lukes J."/>
        </authorList>
    </citation>
    <scope>NUCLEOTIDE SEQUENCE [LARGE SCALE GENOMIC DNA]</scope>
    <source>
        <strain evidence="2">H10</strain>
    </source>
</reference>